<name>A0A443KCA7_9RHOB</name>
<dbReference type="AlphaFoldDB" id="A0A443KCA7"/>
<dbReference type="RefSeq" id="WP_128232643.1">
    <property type="nucleotide sequence ID" value="NZ_SAUY01000015.1"/>
</dbReference>
<dbReference type="Proteomes" id="UP000284451">
    <property type="component" value="Unassembled WGS sequence"/>
</dbReference>
<sequence>MTGNVVDFHSWRRSRGLPVDDIAQRDALWPTIRDTTISTSFGYILRYFRASGRSCDVVSVDGSKCPYTTLRFEGDGVFTGYTMGLIFTYGWKGRLTFSFSTILADKDGSRQGDIYRKLLIADDSADLAMRIPTVVTESLEFYHRHVADNQLPEIKWR</sequence>
<dbReference type="EMBL" id="SAUY01000015">
    <property type="protein sequence ID" value="RWR30437.1"/>
    <property type="molecule type" value="Genomic_DNA"/>
</dbReference>
<reference evidence="1 2" key="1">
    <citation type="submission" date="2019-01" db="EMBL/GenBank/DDBJ databases">
        <title>Sinorhodobacter populi sp. nov. isolated from the symptomatic bark tissue of Populus euramericana canker.</title>
        <authorList>
            <person name="Xu G."/>
        </authorList>
    </citation>
    <scope>NUCLEOTIDE SEQUENCE [LARGE SCALE GENOMIC DNA]</scope>
    <source>
        <strain evidence="1 2">07D10-4-3</strain>
    </source>
</reference>
<reference evidence="1 2" key="2">
    <citation type="submission" date="2019-01" db="EMBL/GenBank/DDBJ databases">
        <authorList>
            <person name="Li Y."/>
        </authorList>
    </citation>
    <scope>NUCLEOTIDE SEQUENCE [LARGE SCALE GENOMIC DNA]</scope>
    <source>
        <strain evidence="1 2">07D10-4-3</strain>
    </source>
</reference>
<protein>
    <submittedName>
        <fullName evidence="1">Uncharacterized protein</fullName>
    </submittedName>
</protein>
<organism evidence="1 2">
    <name type="scientific">Paenirhodobacter populi</name>
    <dbReference type="NCBI Taxonomy" id="2306993"/>
    <lineage>
        <taxon>Bacteria</taxon>
        <taxon>Pseudomonadati</taxon>
        <taxon>Pseudomonadota</taxon>
        <taxon>Alphaproteobacteria</taxon>
        <taxon>Rhodobacterales</taxon>
        <taxon>Rhodobacter group</taxon>
        <taxon>Paenirhodobacter</taxon>
    </lineage>
</organism>
<evidence type="ECO:0000313" key="2">
    <source>
        <dbReference type="Proteomes" id="UP000284451"/>
    </source>
</evidence>
<accession>A0A443KCA7</accession>
<comment type="caution">
    <text evidence="1">The sequence shown here is derived from an EMBL/GenBank/DDBJ whole genome shotgun (WGS) entry which is preliminary data.</text>
</comment>
<proteinExistence type="predicted"/>
<evidence type="ECO:0000313" key="1">
    <source>
        <dbReference type="EMBL" id="RWR30437.1"/>
    </source>
</evidence>
<gene>
    <name evidence="1" type="ORF">D2T29_12250</name>
</gene>